<dbReference type="InterPro" id="IPR056062">
    <property type="entry name" value="DUF7645"/>
</dbReference>
<dbReference type="Proteomes" id="UP001054889">
    <property type="component" value="Unassembled WGS sequence"/>
</dbReference>
<dbReference type="GO" id="GO:0003677">
    <property type="term" value="F:DNA binding"/>
    <property type="evidence" value="ECO:0007669"/>
    <property type="project" value="InterPro"/>
</dbReference>
<organism evidence="5 6">
    <name type="scientific">Eleusine coracana subsp. coracana</name>
    <dbReference type="NCBI Taxonomy" id="191504"/>
    <lineage>
        <taxon>Eukaryota</taxon>
        <taxon>Viridiplantae</taxon>
        <taxon>Streptophyta</taxon>
        <taxon>Embryophyta</taxon>
        <taxon>Tracheophyta</taxon>
        <taxon>Spermatophyta</taxon>
        <taxon>Magnoliopsida</taxon>
        <taxon>Liliopsida</taxon>
        <taxon>Poales</taxon>
        <taxon>Poaceae</taxon>
        <taxon>PACMAD clade</taxon>
        <taxon>Chloridoideae</taxon>
        <taxon>Cynodonteae</taxon>
        <taxon>Eleusininae</taxon>
        <taxon>Eleusine</taxon>
    </lineage>
</organism>
<keyword evidence="6" id="KW-1185">Reference proteome</keyword>
<feature type="region of interest" description="Disordered" evidence="1">
    <location>
        <begin position="107"/>
        <end position="131"/>
    </location>
</feature>
<dbReference type="Pfam" id="PF24101">
    <property type="entry name" value="WHD_GTF3C1"/>
    <property type="match status" value="1"/>
</dbReference>
<reference evidence="5" key="2">
    <citation type="submission" date="2021-12" db="EMBL/GenBank/DDBJ databases">
        <title>Resequencing data analysis of finger millet.</title>
        <authorList>
            <person name="Hatakeyama M."/>
            <person name="Aluri S."/>
            <person name="Balachadran M.T."/>
            <person name="Sivarajan S.R."/>
            <person name="Poveda L."/>
            <person name="Shimizu-Inatsugi R."/>
            <person name="Schlapbach R."/>
            <person name="Sreeman S.M."/>
            <person name="Shimizu K.K."/>
        </authorList>
    </citation>
    <scope>NUCLEOTIDE SEQUENCE</scope>
</reference>
<evidence type="ECO:0000259" key="2">
    <source>
        <dbReference type="Pfam" id="PF24101"/>
    </source>
</evidence>
<feature type="domain" description="GTF3C1 extended winged-helix" evidence="2">
    <location>
        <begin position="125"/>
        <end position="192"/>
    </location>
</feature>
<dbReference type="CDD" id="cd16169">
    <property type="entry name" value="Tau138_eWH"/>
    <property type="match status" value="1"/>
</dbReference>
<dbReference type="EMBL" id="BQKI01000002">
    <property type="protein sequence ID" value="GJM87610.1"/>
    <property type="molecule type" value="Genomic_DNA"/>
</dbReference>
<dbReference type="Pfam" id="PF24658">
    <property type="entry name" value="DUF7647"/>
    <property type="match status" value="1"/>
</dbReference>
<protein>
    <submittedName>
        <fullName evidence="5">Uncharacterized protein</fullName>
    </submittedName>
</protein>
<dbReference type="GO" id="GO:0000127">
    <property type="term" value="C:transcription factor TFIIIC complex"/>
    <property type="evidence" value="ECO:0007669"/>
    <property type="project" value="InterPro"/>
</dbReference>
<proteinExistence type="predicted"/>
<evidence type="ECO:0000259" key="3">
    <source>
        <dbReference type="Pfam" id="PF24655"/>
    </source>
</evidence>
<feature type="region of interest" description="Disordered" evidence="1">
    <location>
        <begin position="843"/>
        <end position="862"/>
    </location>
</feature>
<dbReference type="InterPro" id="IPR044210">
    <property type="entry name" value="Tfc3-like"/>
</dbReference>
<dbReference type="AlphaFoldDB" id="A0AAV5BPC0"/>
<feature type="domain" description="DUF7645" evidence="3">
    <location>
        <begin position="362"/>
        <end position="420"/>
    </location>
</feature>
<dbReference type="PANTHER" id="PTHR15180:SF1">
    <property type="entry name" value="GENERAL TRANSCRIPTION FACTOR 3C POLYPEPTIDE 1"/>
    <property type="match status" value="1"/>
</dbReference>
<feature type="compositionally biased region" description="Low complexity" evidence="1">
    <location>
        <begin position="427"/>
        <end position="437"/>
    </location>
</feature>
<dbReference type="InterPro" id="IPR056064">
    <property type="entry name" value="DUF7647"/>
</dbReference>
<dbReference type="GO" id="GO:0006384">
    <property type="term" value="P:transcription initiation at RNA polymerase III promoter"/>
    <property type="evidence" value="ECO:0007669"/>
    <property type="project" value="InterPro"/>
</dbReference>
<evidence type="ECO:0000313" key="5">
    <source>
        <dbReference type="EMBL" id="GJM87610.1"/>
    </source>
</evidence>
<dbReference type="InterPro" id="IPR035625">
    <property type="entry name" value="Tfc3-like_eWH"/>
</dbReference>
<accession>A0AAV5BPC0</accession>
<gene>
    <name evidence="5" type="primary">ga03582</name>
    <name evidence="5" type="ORF">PR202_ga03582</name>
</gene>
<dbReference type="PANTHER" id="PTHR15180">
    <property type="entry name" value="GENERAL TRANSCRIPTION FACTOR 3C POLYPEPTIDE 1"/>
    <property type="match status" value="1"/>
</dbReference>
<dbReference type="GO" id="GO:0042791">
    <property type="term" value="P:5S class rRNA transcription by RNA polymerase III"/>
    <property type="evidence" value="ECO:0007669"/>
    <property type="project" value="TreeGrafter"/>
</dbReference>
<reference evidence="5" key="1">
    <citation type="journal article" date="2018" name="DNA Res.">
        <title>Multiple hybrid de novo genome assembly of finger millet, an orphan allotetraploid crop.</title>
        <authorList>
            <person name="Hatakeyama M."/>
            <person name="Aluri S."/>
            <person name="Balachadran M.T."/>
            <person name="Sivarajan S.R."/>
            <person name="Patrignani A."/>
            <person name="Gruter S."/>
            <person name="Poveda L."/>
            <person name="Shimizu-Inatsugi R."/>
            <person name="Baeten J."/>
            <person name="Francoijs K.J."/>
            <person name="Nataraja K.N."/>
            <person name="Reddy Y.A.N."/>
            <person name="Phadnis S."/>
            <person name="Ravikumar R.L."/>
            <person name="Schlapbach R."/>
            <person name="Sreeman S.M."/>
            <person name="Shimizu K.K."/>
        </authorList>
    </citation>
    <scope>NUCLEOTIDE SEQUENCE</scope>
</reference>
<dbReference type="Pfam" id="PF24655">
    <property type="entry name" value="DUF7645"/>
    <property type="match status" value="1"/>
</dbReference>
<name>A0AAV5BPC0_ELECO</name>
<dbReference type="InterPro" id="IPR056467">
    <property type="entry name" value="eWH_GTF3C1"/>
</dbReference>
<feature type="region of interest" description="Disordered" evidence="1">
    <location>
        <begin position="626"/>
        <end position="673"/>
    </location>
</feature>
<evidence type="ECO:0000313" key="6">
    <source>
        <dbReference type="Proteomes" id="UP001054889"/>
    </source>
</evidence>
<comment type="caution">
    <text evidence="5">The sequence shown here is derived from an EMBL/GenBank/DDBJ whole genome shotgun (WGS) entry which is preliminary data.</text>
</comment>
<feature type="domain" description="DUF7647" evidence="4">
    <location>
        <begin position="278"/>
        <end position="355"/>
    </location>
</feature>
<evidence type="ECO:0000259" key="4">
    <source>
        <dbReference type="Pfam" id="PF24658"/>
    </source>
</evidence>
<evidence type="ECO:0000256" key="1">
    <source>
        <dbReference type="SAM" id="MobiDB-lite"/>
    </source>
</evidence>
<sequence>MLQKFNLTWEAEVPDKTSQYRVWTSKNFLLYKAGTALQSLEELPQNCDNHSDLWALVPSKGMDSPSPEGDLHVNNKLLLEAASHDEPVGHHLQNSFDAYAVVSQSVNEEKLPSGQRKRRRRPPSTSDERRHQRILHMLEKKRFVLKVELHKWLERLEKKNGKLMDRKTLTRTLNKLQQEGTCRCIRIRIRQRNFDAETRSGAAAKMKQNQNMTAIPGLRISRRVKVKKPLLLEAMNANGFIGAKMIRAKLFHKFLWSYVSSLPHWCAAFECAEEHSNRNQSSQLFSLAAATKEMPLELFLQVVGSAKKIDNMTTKCRLGKTLSEISTKEYNLLMDTHARSRLSRLVNILDKLKVSHRKSWSSVRVMTTEQRLGLQQRVMDVSEQGKIPFKDCVRIARELNLSVEKVLRVSYARQSRLKEQTSIPGTQKQQRVSSRSASQKKKRSADEVTLKFIKQKAQEHSLDANSEQLIWDNFEDPEIKGAFDDVLELIRAEKMDQIKRFGPKNEKKNNNDNEVTEDITCSQQVLVANRNTKSMAAPESGPYDHVTGNGAKPYTLSGPFFFNASHSPFPFGSGKKASEFSKWIVAQKINAMENGVYLYPDLECGEIVHLLSQVFSGELFISPSMPTEGVGEADEANNSNPLLEDTDGLDDSTRKRKPDTMKLQSGKTKKHKPLPKIESDFCYRREKGFPGIQVALTQDRIQTSNHIQMPHSDECLIFTSSKGVSGMPWVYVIVDTLMSFKIAIKLTIMKVQIMVLKSFDLCTPFLVCSFLGRGLNCWVECNHGSCSGVPASPHLDIVDPITIPRQNNPIPCNSLGTTKVLADGHTVTVINVKSTSSSAHICSENLGDEEGPTTPGEDSKESNCNHACGRHMYQPILPWLNGDGTINSTIYEGLSRRIIGYVMQYPGMAEVCF</sequence>
<feature type="region of interest" description="Disordered" evidence="1">
    <location>
        <begin position="418"/>
        <end position="445"/>
    </location>
</feature>